<feature type="transmembrane region" description="Helical" evidence="6">
    <location>
        <begin position="527"/>
        <end position="548"/>
    </location>
</feature>
<evidence type="ECO:0000313" key="9">
    <source>
        <dbReference type="Proteomes" id="UP000186609"/>
    </source>
</evidence>
<dbReference type="GO" id="GO:0030420">
    <property type="term" value="P:establishment of competence for transformation"/>
    <property type="evidence" value="ECO:0007669"/>
    <property type="project" value="InterPro"/>
</dbReference>
<keyword evidence="5 6" id="KW-0472">Membrane</keyword>
<dbReference type="InterPro" id="IPR052159">
    <property type="entry name" value="Competence_DNA_uptake"/>
</dbReference>
<gene>
    <name evidence="8" type="ORF">RD110_10790</name>
</gene>
<dbReference type="PANTHER" id="PTHR30619:SF1">
    <property type="entry name" value="RECOMBINATION PROTEIN 2"/>
    <property type="match status" value="1"/>
</dbReference>
<dbReference type="InterPro" id="IPR035681">
    <property type="entry name" value="ComA-like_MBL"/>
</dbReference>
<keyword evidence="3 6" id="KW-0812">Transmembrane</keyword>
<feature type="transmembrane region" description="Helical" evidence="6">
    <location>
        <begin position="345"/>
        <end position="365"/>
    </location>
</feature>
<dbReference type="InterPro" id="IPR004797">
    <property type="entry name" value="Competence_ComEC/Rec2"/>
</dbReference>
<feature type="transmembrane region" description="Helical" evidence="6">
    <location>
        <begin position="386"/>
        <end position="407"/>
    </location>
</feature>
<dbReference type="NCBIfam" id="TIGR00361">
    <property type="entry name" value="ComEC_Rec2"/>
    <property type="match status" value="1"/>
</dbReference>
<dbReference type="SUPFAM" id="SSF56281">
    <property type="entry name" value="Metallo-hydrolase/oxidoreductase"/>
    <property type="match status" value="1"/>
</dbReference>
<dbReference type="STRING" id="1842727.RD110_10790"/>
<dbReference type="RefSeq" id="WP_076199311.1">
    <property type="nucleotide sequence ID" value="NZ_CP019236.1"/>
</dbReference>
<dbReference type="EMBL" id="CP019236">
    <property type="protein sequence ID" value="APW37613.1"/>
    <property type="molecule type" value="Genomic_DNA"/>
</dbReference>
<keyword evidence="9" id="KW-1185">Reference proteome</keyword>
<dbReference type="Pfam" id="PF00753">
    <property type="entry name" value="Lactamase_B"/>
    <property type="match status" value="1"/>
</dbReference>
<dbReference type="InterPro" id="IPR004477">
    <property type="entry name" value="ComEC_N"/>
</dbReference>
<feature type="transmembrane region" description="Helical" evidence="6">
    <location>
        <begin position="34"/>
        <end position="57"/>
    </location>
</feature>
<dbReference type="GO" id="GO:0005886">
    <property type="term" value="C:plasma membrane"/>
    <property type="evidence" value="ECO:0007669"/>
    <property type="project" value="UniProtKB-SubCell"/>
</dbReference>
<dbReference type="NCBIfam" id="TIGR00360">
    <property type="entry name" value="ComEC_N-term"/>
    <property type="match status" value="1"/>
</dbReference>
<dbReference type="InterPro" id="IPR001279">
    <property type="entry name" value="Metallo-B-lactamas"/>
</dbReference>
<comment type="subcellular location">
    <subcellularLocation>
        <location evidence="1">Cell membrane</location>
        <topology evidence="1">Multi-pass membrane protein</topology>
    </subcellularLocation>
</comment>
<evidence type="ECO:0000256" key="2">
    <source>
        <dbReference type="ARBA" id="ARBA00022475"/>
    </source>
</evidence>
<dbReference type="OrthoDB" id="9761531at2"/>
<organism evidence="8 9">
    <name type="scientific">Rhodoferax koreensis</name>
    <dbReference type="NCBI Taxonomy" id="1842727"/>
    <lineage>
        <taxon>Bacteria</taxon>
        <taxon>Pseudomonadati</taxon>
        <taxon>Pseudomonadota</taxon>
        <taxon>Betaproteobacteria</taxon>
        <taxon>Burkholderiales</taxon>
        <taxon>Comamonadaceae</taxon>
        <taxon>Rhodoferax</taxon>
    </lineage>
</organism>
<keyword evidence="2" id="KW-1003">Cell membrane</keyword>
<dbReference type="InterPro" id="IPR025405">
    <property type="entry name" value="DUF4131"/>
</dbReference>
<reference evidence="8 9" key="1">
    <citation type="submission" date="2017-01" db="EMBL/GenBank/DDBJ databases">
        <authorList>
            <person name="Mah S.A."/>
            <person name="Swanson W.J."/>
            <person name="Moy G.W."/>
            <person name="Vacquier V.D."/>
        </authorList>
    </citation>
    <scope>NUCLEOTIDE SEQUENCE [LARGE SCALE GENOMIC DNA]</scope>
    <source>
        <strain evidence="8 9">DCY110</strain>
    </source>
</reference>
<evidence type="ECO:0000256" key="3">
    <source>
        <dbReference type="ARBA" id="ARBA00022692"/>
    </source>
</evidence>
<dbReference type="AlphaFoldDB" id="A0A1P8JV41"/>
<dbReference type="PANTHER" id="PTHR30619">
    <property type="entry name" value="DNA INTERNALIZATION/COMPETENCE PROTEIN COMEC/REC2"/>
    <property type="match status" value="1"/>
</dbReference>
<name>A0A1P8JV41_9BURK</name>
<dbReference type="KEGG" id="rhy:RD110_10790"/>
<dbReference type="InterPro" id="IPR036866">
    <property type="entry name" value="RibonucZ/Hydroxyglut_hydro"/>
</dbReference>
<accession>A0A1P8JV41</accession>
<evidence type="ECO:0000256" key="4">
    <source>
        <dbReference type="ARBA" id="ARBA00022989"/>
    </source>
</evidence>
<dbReference type="Proteomes" id="UP000186609">
    <property type="component" value="Chromosome"/>
</dbReference>
<dbReference type="SMART" id="SM00849">
    <property type="entry name" value="Lactamase_B"/>
    <property type="match status" value="1"/>
</dbReference>
<keyword evidence="4 6" id="KW-1133">Transmembrane helix</keyword>
<sequence>MHRTGWPAPLRSAWIGPALTGWCLGTGLQLQQPVLWTAGLYACCMALGLLGSALAAMNTGASRRVRWPSAVHGLAVMACTAVCAFSLCGLRSAAFVQNGLLPELEGVDLRITGLVAAMPQRNEGGLRFRMAVASAARASDGIAVRLPPQLELHWYRGRIGFETAGGEPADELQSTPPDLRAGQRWQMTVRLKAPHGGRNPRGFDYELWLWEQAVQATGYVRAGPSDTPPGWLGDTWRRPVERARQAVRDAIYRRMAPPGLEGDEARTQQRRAGVVAALVVGDQNAIDRADWDVFRATGVAHLVSISGLHITMFAWLASALVGWLWRRSDVLGWQAGLRWPAPRVALVGGVGLAAAYAVFSGWGVPSQRTVWMLVTVGVLRWRGLRWPWPLVWLLACAVVLAIDPWALLQAGFWLSFVAVGVLFATDGGAQAAGIGLAGLRHRARAMLREQWTVTLALTPLTLLLFQQVSLVGLLANLVAIPWVTLVVTPLALLGLLAAPIWDMAGAAVGGLAWCLQGLAALPGATVSVAAASLGASIAGLAGAVLLVLRLPWGLRALGVPLLLPVLLWQSPRPAPGQFELLVADIGQGNAVLVRTADHSLVFDTGPRFGPDSDAGHLVLVPLLRALGERVDTVVVSHRDSDHSGGAQAVLEMQPQARLLTSIEAAHPLGRVRPIEPCLAGQRWAWDGVDFEILHPRAADYAANAKPNAISCVLRISNGAHAALLAGDIEKAQEARLAADEPRRLHADVLLVPHHGSRA</sequence>
<proteinExistence type="predicted"/>
<evidence type="ECO:0000313" key="8">
    <source>
        <dbReference type="EMBL" id="APW37613.1"/>
    </source>
</evidence>
<protein>
    <submittedName>
        <fullName evidence="8">DNA internalization-related competence protein ComEC/Rec2</fullName>
    </submittedName>
</protein>
<feature type="transmembrane region" description="Helical" evidence="6">
    <location>
        <begin position="451"/>
        <end position="468"/>
    </location>
</feature>
<dbReference type="CDD" id="cd07731">
    <property type="entry name" value="ComA-like_MBL-fold"/>
    <property type="match status" value="1"/>
</dbReference>
<evidence type="ECO:0000256" key="6">
    <source>
        <dbReference type="SAM" id="Phobius"/>
    </source>
</evidence>
<evidence type="ECO:0000259" key="7">
    <source>
        <dbReference type="SMART" id="SM00849"/>
    </source>
</evidence>
<evidence type="ECO:0000256" key="5">
    <source>
        <dbReference type="ARBA" id="ARBA00023136"/>
    </source>
</evidence>
<feature type="transmembrane region" description="Helical" evidence="6">
    <location>
        <begin position="413"/>
        <end position="439"/>
    </location>
</feature>
<dbReference type="Pfam" id="PF13567">
    <property type="entry name" value="DUF4131"/>
    <property type="match status" value="1"/>
</dbReference>
<dbReference type="Gene3D" id="3.60.15.10">
    <property type="entry name" value="Ribonuclease Z/Hydroxyacylglutathione hydrolase-like"/>
    <property type="match status" value="1"/>
</dbReference>
<feature type="domain" description="Metallo-beta-lactamase" evidence="7">
    <location>
        <begin position="587"/>
        <end position="754"/>
    </location>
</feature>
<evidence type="ECO:0000256" key="1">
    <source>
        <dbReference type="ARBA" id="ARBA00004651"/>
    </source>
</evidence>
<dbReference type="Pfam" id="PF03772">
    <property type="entry name" value="Competence"/>
    <property type="match status" value="1"/>
</dbReference>
<feature type="transmembrane region" description="Helical" evidence="6">
    <location>
        <begin position="302"/>
        <end position="325"/>
    </location>
</feature>